<evidence type="ECO:0000256" key="1">
    <source>
        <dbReference type="SAM" id="SignalP"/>
    </source>
</evidence>
<dbReference type="RefSeq" id="WP_206985154.1">
    <property type="nucleotide sequence ID" value="NZ_JAFLQZ010000010.1"/>
</dbReference>
<gene>
    <name evidence="2" type="ORF">J0X19_14790</name>
</gene>
<dbReference type="Pfam" id="PF20420">
    <property type="entry name" value="DUF6702"/>
    <property type="match status" value="1"/>
</dbReference>
<dbReference type="InterPro" id="IPR046525">
    <property type="entry name" value="DUF6702"/>
</dbReference>
<evidence type="ECO:0000313" key="2">
    <source>
        <dbReference type="EMBL" id="MBO0359226.1"/>
    </source>
</evidence>
<dbReference type="AlphaFoldDB" id="A0A939EY70"/>
<keyword evidence="3" id="KW-1185">Reference proteome</keyword>
<keyword evidence="1" id="KW-0732">Signal</keyword>
<proteinExistence type="predicted"/>
<feature type="chain" id="PRO_5036961084" evidence="1">
    <location>
        <begin position="22"/>
        <end position="166"/>
    </location>
</feature>
<evidence type="ECO:0000313" key="3">
    <source>
        <dbReference type="Proteomes" id="UP000664144"/>
    </source>
</evidence>
<reference evidence="2" key="1">
    <citation type="submission" date="2021-03" db="EMBL/GenBank/DDBJ databases">
        <authorList>
            <person name="Kim M.K."/>
        </authorList>
    </citation>
    <scope>NUCLEOTIDE SEQUENCE</scope>
    <source>
        <strain evidence="2">BT186</strain>
    </source>
</reference>
<feature type="signal peptide" evidence="1">
    <location>
        <begin position="1"/>
        <end position="21"/>
    </location>
</feature>
<sequence length="166" mass="18876">MLRKQLLLFLFLLTASLTAWAHAYHASIMDVRYNAQKQQLEIALKVFTDDFEKALSTGRPASIDLEQSPKPLVTQLTTDLLRRQLAFGTRAGETLPLQLLGMQKESDAHWLYCTVKLTKPLTSFNLRHSLLLPTFSDQMNIVNVEAGGKKQSLLFRDGEEEQKVSW</sequence>
<accession>A0A939EY70</accession>
<protein>
    <submittedName>
        <fullName evidence="2">Uncharacterized protein</fullName>
    </submittedName>
</protein>
<dbReference type="Proteomes" id="UP000664144">
    <property type="component" value="Unassembled WGS sequence"/>
</dbReference>
<organism evidence="2 3">
    <name type="scientific">Hymenobacter telluris</name>
    <dbReference type="NCBI Taxonomy" id="2816474"/>
    <lineage>
        <taxon>Bacteria</taxon>
        <taxon>Pseudomonadati</taxon>
        <taxon>Bacteroidota</taxon>
        <taxon>Cytophagia</taxon>
        <taxon>Cytophagales</taxon>
        <taxon>Hymenobacteraceae</taxon>
        <taxon>Hymenobacter</taxon>
    </lineage>
</organism>
<comment type="caution">
    <text evidence="2">The sequence shown here is derived from an EMBL/GenBank/DDBJ whole genome shotgun (WGS) entry which is preliminary data.</text>
</comment>
<name>A0A939EY70_9BACT</name>
<dbReference type="EMBL" id="JAFLQZ010000010">
    <property type="protein sequence ID" value="MBO0359226.1"/>
    <property type="molecule type" value="Genomic_DNA"/>
</dbReference>